<dbReference type="InterPro" id="IPR025645">
    <property type="entry name" value="DUF4349"/>
</dbReference>
<reference evidence="5 6" key="1">
    <citation type="submission" date="2019-07" db="EMBL/GenBank/DDBJ databases">
        <authorList>
            <person name="Qu J.-H."/>
        </authorList>
    </citation>
    <scope>NUCLEOTIDE SEQUENCE [LARGE SCALE GENOMIC DNA]</scope>
    <source>
        <strain evidence="5 6">MDT1-10-3</strain>
    </source>
</reference>
<keyword evidence="3" id="KW-1133">Transmembrane helix</keyword>
<protein>
    <submittedName>
        <fullName evidence="5">DUF4349 domain-containing protein</fullName>
    </submittedName>
</protein>
<keyword evidence="3" id="KW-0472">Membrane</keyword>
<sequence length="267" mass="30449">MPMKTVQTVPVWMLLLGIFSLLMACESSPKQSSSEAMEATASPDATAENKETPPQQNIIKHAAVRFQVQDMASTTQYIESTARKHQGLITNTGQHTEGDEHTIDFEIRVSPQNFLPLLDQLQQHSTKLDYRTLSTDDVSLEMVDVAARLKAKRTTEERFLSLLKEAKTIEEIIKVEYELQRIREDIERADARLRHLSDQTAYSTIKLSIYQIVPMSFSERVGLGSRFYNAFGTGWQLFISLLVGVCYLWPVVLLLLGFWLARKHRMV</sequence>
<dbReference type="OrthoDB" id="5381491at2"/>
<name>A0A5M8QIR3_9BACT</name>
<dbReference type="PROSITE" id="PS51257">
    <property type="entry name" value="PROKAR_LIPOPROTEIN"/>
    <property type="match status" value="1"/>
</dbReference>
<dbReference type="Proteomes" id="UP000323866">
    <property type="component" value="Unassembled WGS sequence"/>
</dbReference>
<organism evidence="5 6">
    <name type="scientific">Rufibacter glacialis</name>
    <dbReference type="NCBI Taxonomy" id="1259555"/>
    <lineage>
        <taxon>Bacteria</taxon>
        <taxon>Pseudomonadati</taxon>
        <taxon>Bacteroidota</taxon>
        <taxon>Cytophagia</taxon>
        <taxon>Cytophagales</taxon>
        <taxon>Hymenobacteraceae</taxon>
        <taxon>Rufibacter</taxon>
    </lineage>
</organism>
<keyword evidence="3" id="KW-0812">Transmembrane</keyword>
<evidence type="ECO:0000259" key="4">
    <source>
        <dbReference type="Pfam" id="PF14257"/>
    </source>
</evidence>
<evidence type="ECO:0000256" key="2">
    <source>
        <dbReference type="SAM" id="MobiDB-lite"/>
    </source>
</evidence>
<dbReference type="Pfam" id="PF14257">
    <property type="entry name" value="DUF4349"/>
    <property type="match status" value="1"/>
</dbReference>
<evidence type="ECO:0000256" key="1">
    <source>
        <dbReference type="SAM" id="Coils"/>
    </source>
</evidence>
<reference evidence="5 6" key="2">
    <citation type="submission" date="2019-09" db="EMBL/GenBank/DDBJ databases">
        <title>A bacterium isolated from glacier soil.</title>
        <authorList>
            <person name="Liu Q."/>
        </authorList>
    </citation>
    <scope>NUCLEOTIDE SEQUENCE [LARGE SCALE GENOMIC DNA]</scope>
    <source>
        <strain evidence="5 6">MDT1-10-3</strain>
    </source>
</reference>
<comment type="caution">
    <text evidence="5">The sequence shown here is derived from an EMBL/GenBank/DDBJ whole genome shotgun (WGS) entry which is preliminary data.</text>
</comment>
<dbReference type="AlphaFoldDB" id="A0A5M8QIR3"/>
<gene>
    <name evidence="5" type="ORF">FOE74_10880</name>
</gene>
<keyword evidence="1" id="KW-0175">Coiled coil</keyword>
<feature type="domain" description="DUF4349" evidence="4">
    <location>
        <begin position="57"/>
        <end position="261"/>
    </location>
</feature>
<feature type="region of interest" description="Disordered" evidence="2">
    <location>
        <begin position="32"/>
        <end position="55"/>
    </location>
</feature>
<accession>A0A5M8QIR3</accession>
<evidence type="ECO:0000313" key="6">
    <source>
        <dbReference type="Proteomes" id="UP000323866"/>
    </source>
</evidence>
<dbReference type="EMBL" id="VKKZ01000020">
    <property type="protein sequence ID" value="KAA6434676.1"/>
    <property type="molecule type" value="Genomic_DNA"/>
</dbReference>
<feature type="transmembrane region" description="Helical" evidence="3">
    <location>
        <begin position="235"/>
        <end position="261"/>
    </location>
</feature>
<evidence type="ECO:0000256" key="3">
    <source>
        <dbReference type="SAM" id="Phobius"/>
    </source>
</evidence>
<proteinExistence type="predicted"/>
<feature type="coiled-coil region" evidence="1">
    <location>
        <begin position="172"/>
        <end position="199"/>
    </location>
</feature>
<evidence type="ECO:0000313" key="5">
    <source>
        <dbReference type="EMBL" id="KAA6434676.1"/>
    </source>
</evidence>